<sequence>MTFKRLGVTPLAASLLIAGIPLGASAAAGSEQFPPGAYQMDRSHVVDVPDAETDVDVGKVIDRLQAVVPDQLDGLSDDDVRVRTSYRYPEGQDDKIVQYRVSFNKEVDGERMHGNATFSGDDLELKRFSYRSPHENDALFPAEISKDEAQSKANTVVDQLTADATYRQTDSFPRPLPTNQSLREPIEYRFQYERLEQDVPVVGDTVMVTILGNGDISRVYRGVNQSRDVSYDDLKQTVDQKKALKQLKDNLQLGLHYVVDSRGGDTNARLVYNFDPAITGVHATDGKFIVNGDFVEEIPEADDLKPIQDEPADVESEPISSDEAKKRAETILKNDDEDTKLRIESVRKRENRSGQMIYRIQYEYQTGSASYGSSISIAKANGEVVQFRDINRLRMSDGEDVEKNVSKEEALDKAVEAIKDYAPSKLNQYSKPVVKAGDISPNGSYHFQFPRIHDGIRVTGDSIRVGISAEDGKVVMFHADTQAVKDWPSKADVVDKKQARDDFLEDLGVSLVYMNSQALQANPVRPVPYNGGSGDGDYKLIYRPDFGHDAQTYDAVNGEWMNDPRMPNQQEDANIDISHPRAEDELNFMIEAGIIQVDDPESLKPDAPLSKGRALNVLMRSVTQMPDRPLPGPVVPPEGQQEQTFDNIAPEDDLYHVVERAADQGIINTDQDTFPVDETLTRQELAAWYIRMLNLDSAAKQGDVYKLDFADADAIDDDYQGYVALSQALGLVQGDDNNNFQPKNNTTLAELAVSNVQLAKLMP</sequence>
<dbReference type="Pfam" id="PF16244">
    <property type="entry name" value="DUF4901"/>
    <property type="match status" value="1"/>
</dbReference>
<reference evidence="5" key="1">
    <citation type="journal article" date="2019" name="Int. J. Syst. Evol. Microbiol.">
        <title>The Global Catalogue of Microorganisms (GCM) 10K type strain sequencing project: providing services to taxonomists for standard genome sequencing and annotation.</title>
        <authorList>
            <consortium name="The Broad Institute Genomics Platform"/>
            <consortium name="The Broad Institute Genome Sequencing Center for Infectious Disease"/>
            <person name="Wu L."/>
            <person name="Ma J."/>
        </authorList>
    </citation>
    <scope>NUCLEOTIDE SEQUENCE [LARGE SCALE GENOMIC DNA]</scope>
    <source>
        <strain evidence="5">JCM 12149</strain>
    </source>
</reference>
<dbReference type="Proteomes" id="UP001501459">
    <property type="component" value="Unassembled WGS sequence"/>
</dbReference>
<dbReference type="InterPro" id="IPR001119">
    <property type="entry name" value="SLH_dom"/>
</dbReference>
<feature type="chain" id="PRO_5045352102" description="SLH domain-containing protein" evidence="2">
    <location>
        <begin position="27"/>
        <end position="763"/>
    </location>
</feature>
<dbReference type="RefSeq" id="WP_343751554.1">
    <property type="nucleotide sequence ID" value="NZ_BAAADM010000026.1"/>
</dbReference>
<dbReference type="InterPro" id="IPR032599">
    <property type="entry name" value="YcdB/YcdC_rep_domain"/>
</dbReference>
<proteinExistence type="predicted"/>
<gene>
    <name evidence="4" type="ORF">GCM10008983_09830</name>
</gene>
<protein>
    <recommendedName>
        <fullName evidence="3">SLH domain-containing protein</fullName>
    </recommendedName>
</protein>
<dbReference type="Pfam" id="PF00395">
    <property type="entry name" value="SLH"/>
    <property type="match status" value="1"/>
</dbReference>
<keyword evidence="5" id="KW-1185">Reference proteome</keyword>
<evidence type="ECO:0000259" key="3">
    <source>
        <dbReference type="PROSITE" id="PS51272"/>
    </source>
</evidence>
<feature type="signal peptide" evidence="2">
    <location>
        <begin position="1"/>
        <end position="26"/>
    </location>
</feature>
<evidence type="ECO:0000313" key="5">
    <source>
        <dbReference type="Proteomes" id="UP001501459"/>
    </source>
</evidence>
<accession>A0ABP3J024</accession>
<keyword evidence="1 2" id="KW-0732">Signal</keyword>
<evidence type="ECO:0000256" key="2">
    <source>
        <dbReference type="SAM" id="SignalP"/>
    </source>
</evidence>
<evidence type="ECO:0000313" key="4">
    <source>
        <dbReference type="EMBL" id="GAA0435282.1"/>
    </source>
</evidence>
<name>A0ABP3J024_9BACI</name>
<comment type="caution">
    <text evidence="4">The sequence shown here is derived from an EMBL/GenBank/DDBJ whole genome shotgun (WGS) entry which is preliminary data.</text>
</comment>
<organism evidence="4 5">
    <name type="scientific">Lentibacillus halophilus</name>
    <dbReference type="NCBI Taxonomy" id="295065"/>
    <lineage>
        <taxon>Bacteria</taxon>
        <taxon>Bacillati</taxon>
        <taxon>Bacillota</taxon>
        <taxon>Bacilli</taxon>
        <taxon>Bacillales</taxon>
        <taxon>Bacillaceae</taxon>
        <taxon>Lentibacillus</taxon>
    </lineage>
</organism>
<dbReference type="PROSITE" id="PS51272">
    <property type="entry name" value="SLH"/>
    <property type="match status" value="2"/>
</dbReference>
<evidence type="ECO:0000256" key="1">
    <source>
        <dbReference type="ARBA" id="ARBA00022729"/>
    </source>
</evidence>
<dbReference type="EMBL" id="BAAADM010000026">
    <property type="protein sequence ID" value="GAA0435282.1"/>
    <property type="molecule type" value="Genomic_DNA"/>
</dbReference>
<feature type="domain" description="SLH" evidence="3">
    <location>
        <begin position="641"/>
        <end position="703"/>
    </location>
</feature>
<feature type="domain" description="SLH" evidence="3">
    <location>
        <begin position="706"/>
        <end position="763"/>
    </location>
</feature>